<accession>A0A4R0MWY8</accession>
<protein>
    <recommendedName>
        <fullName evidence="1">FAS1 domain-containing protein</fullName>
    </recommendedName>
</protein>
<dbReference type="EMBL" id="SJSK01000002">
    <property type="protein sequence ID" value="TCC91758.1"/>
    <property type="molecule type" value="Genomic_DNA"/>
</dbReference>
<evidence type="ECO:0000259" key="1">
    <source>
        <dbReference type="PROSITE" id="PS50213"/>
    </source>
</evidence>
<dbReference type="SUPFAM" id="SSF82153">
    <property type="entry name" value="FAS1 domain"/>
    <property type="match status" value="3"/>
</dbReference>
<dbReference type="InterPro" id="IPR036378">
    <property type="entry name" value="FAS1_dom_sf"/>
</dbReference>
<evidence type="ECO:0000313" key="2">
    <source>
        <dbReference type="EMBL" id="TCC91758.1"/>
    </source>
</evidence>
<name>A0A4R0MWY8_9SPHI</name>
<dbReference type="PROSITE" id="PS51257">
    <property type="entry name" value="PROKAR_LIPOPROTEIN"/>
    <property type="match status" value="1"/>
</dbReference>
<dbReference type="PANTHER" id="PTHR10900">
    <property type="entry name" value="PERIOSTIN-RELATED"/>
    <property type="match status" value="1"/>
</dbReference>
<gene>
    <name evidence="2" type="ORF">EZ428_08365</name>
</gene>
<evidence type="ECO:0000313" key="3">
    <source>
        <dbReference type="Proteomes" id="UP000292884"/>
    </source>
</evidence>
<dbReference type="PROSITE" id="PS50213">
    <property type="entry name" value="FAS1"/>
    <property type="match status" value="2"/>
</dbReference>
<keyword evidence="3" id="KW-1185">Reference proteome</keyword>
<sequence>MSKSVLNYLIVSLTFIFLLTGCRKEEFDKFYGRPENLGDPIYQQLQQKGNFTKFLDAVDKAGYKETLSAAGSWTVFAPTDAAFAKYMTDNNLTTITPELASAIVRYSMTYDGEKVERLSDFFSNKGFIKNTAFRRRTVYYDFVYDAVDANGNPIKAVAANRNGSFINTDFNNKNLPFYLTPFMTINGLTATDYNYFYPGSTYTGKNVGPANIVDGEYNIIAENGVIHVIDRVLTPPQSIDQYINAKSEYSVFKNLLDKYVTYNPNTDVSHRYEVLTGKVGNVFVKNYATLLSFSPNNENYLRIDANDAQTGSYSIFAPNNDAVNAYAKSTLLRYWGKRGVKTLNELYVVAPDLIRDFVNSHLYTSTVWPSKFNVALNSLNDASKLSQTNVVDKQALSNGFLYGVNKAQDASVFSTVYGNVNLDPDYFIMKQALNYFGLTIPLRTASLRYMIVMIPDVTLRKMGFYYDAFYPSAPIRGDNAALRRILQTHIIPLGNREVPDFAGSGILEASNGEYIKYNAGKLSSAGTSDSTVVAKQTIPIDSVNSAVNGSAVYGKEALTYTPLAVARHIERYGTLVTDPYYDFYQFLKTSQIYNTTSGAITGVSDGVFYTVLIPTKAAITQAVKDGVLPGNTTTGVPTYNPSDLIGKNLISQFIQYHIINKTSVASDGQKTGAYETLYKDDNGNTSLVRVTTNTTSSLTFTDVTNRTANALLGPSDRSNVLSNRTVIHQINNYLKYQF</sequence>
<feature type="domain" description="FAS1" evidence="1">
    <location>
        <begin position="573"/>
        <end position="734"/>
    </location>
</feature>
<dbReference type="InterPro" id="IPR050904">
    <property type="entry name" value="Adhesion/Biosynth-related"/>
</dbReference>
<dbReference type="Gene3D" id="2.30.180.10">
    <property type="entry name" value="FAS1 domain"/>
    <property type="match status" value="2"/>
</dbReference>
<dbReference type="InterPro" id="IPR000782">
    <property type="entry name" value="FAS1_domain"/>
</dbReference>
<dbReference type="Proteomes" id="UP000292884">
    <property type="component" value="Unassembled WGS sequence"/>
</dbReference>
<organism evidence="2 3">
    <name type="scientific">Pedobacter frigiditerrae</name>
    <dbReference type="NCBI Taxonomy" id="2530452"/>
    <lineage>
        <taxon>Bacteria</taxon>
        <taxon>Pseudomonadati</taxon>
        <taxon>Bacteroidota</taxon>
        <taxon>Sphingobacteriia</taxon>
        <taxon>Sphingobacteriales</taxon>
        <taxon>Sphingobacteriaceae</taxon>
        <taxon>Pedobacter</taxon>
    </lineage>
</organism>
<feature type="domain" description="FAS1" evidence="1">
    <location>
        <begin position="38"/>
        <end position="233"/>
    </location>
</feature>
<dbReference type="Pfam" id="PF02469">
    <property type="entry name" value="Fasciclin"/>
    <property type="match status" value="1"/>
</dbReference>
<dbReference type="RefSeq" id="WP_131552697.1">
    <property type="nucleotide sequence ID" value="NZ_SJSK01000002.1"/>
</dbReference>
<dbReference type="SMART" id="SM00554">
    <property type="entry name" value="FAS1"/>
    <property type="match status" value="1"/>
</dbReference>
<dbReference type="PANTHER" id="PTHR10900:SF77">
    <property type="entry name" value="FI19380P1"/>
    <property type="match status" value="1"/>
</dbReference>
<comment type="caution">
    <text evidence="2">The sequence shown here is derived from an EMBL/GenBank/DDBJ whole genome shotgun (WGS) entry which is preliminary data.</text>
</comment>
<proteinExistence type="predicted"/>
<reference evidence="2 3" key="1">
    <citation type="submission" date="2019-02" db="EMBL/GenBank/DDBJ databases">
        <title>Pedobacter sp. RP-1-13 sp. nov., isolated from Arctic soil.</title>
        <authorList>
            <person name="Dahal R.H."/>
        </authorList>
    </citation>
    <scope>NUCLEOTIDE SEQUENCE [LARGE SCALE GENOMIC DNA]</scope>
    <source>
        <strain evidence="2 3">RP-1-13</strain>
    </source>
</reference>
<dbReference type="AlphaFoldDB" id="A0A4R0MWY8"/>
<dbReference type="OrthoDB" id="659398at2"/>